<dbReference type="AlphaFoldDB" id="A0A6B0YSG7"/>
<feature type="binding site" evidence="11">
    <location>
        <begin position="265"/>
        <end position="267"/>
    </location>
    <ligand>
        <name>substrate</name>
    </ligand>
</feature>
<dbReference type="PIRSF" id="PIRSF006250">
    <property type="entry name" value="NadC_ModD"/>
    <property type="match status" value="1"/>
</dbReference>
<dbReference type="NCBIfam" id="TIGR00078">
    <property type="entry name" value="nadC"/>
    <property type="match status" value="1"/>
</dbReference>
<feature type="region of interest" description="Disordered" evidence="12">
    <location>
        <begin position="66"/>
        <end position="85"/>
    </location>
</feature>
<feature type="binding site" evidence="11">
    <location>
        <position position="125"/>
    </location>
    <ligand>
        <name>substrate</name>
    </ligand>
</feature>
<comment type="similarity">
    <text evidence="3 10">Belongs to the NadC/ModD family.</text>
</comment>
<evidence type="ECO:0000256" key="12">
    <source>
        <dbReference type="SAM" id="MobiDB-lite"/>
    </source>
</evidence>
<dbReference type="SUPFAM" id="SSF51690">
    <property type="entry name" value="Nicotinate/Quinolinate PRTase C-terminal domain-like"/>
    <property type="match status" value="1"/>
</dbReference>
<dbReference type="InterPro" id="IPR002638">
    <property type="entry name" value="Quinolinate_PRibosylTrfase_C"/>
</dbReference>
<evidence type="ECO:0000256" key="4">
    <source>
        <dbReference type="ARBA" id="ARBA00011944"/>
    </source>
</evidence>
<evidence type="ECO:0000256" key="9">
    <source>
        <dbReference type="ARBA" id="ARBA00047445"/>
    </source>
</evidence>
<dbReference type="InterPro" id="IPR037128">
    <property type="entry name" value="Quinolinate_PRibosylTase_N_sf"/>
</dbReference>
<evidence type="ECO:0000256" key="5">
    <source>
        <dbReference type="ARBA" id="ARBA00022642"/>
    </source>
</evidence>
<evidence type="ECO:0000256" key="8">
    <source>
        <dbReference type="ARBA" id="ARBA00033102"/>
    </source>
</evidence>
<evidence type="ECO:0000256" key="1">
    <source>
        <dbReference type="ARBA" id="ARBA00003237"/>
    </source>
</evidence>
<evidence type="ECO:0000259" key="13">
    <source>
        <dbReference type="Pfam" id="PF01729"/>
    </source>
</evidence>
<dbReference type="Gene3D" id="3.20.20.70">
    <property type="entry name" value="Aldolase class I"/>
    <property type="match status" value="1"/>
</dbReference>
<name>A0A6B0YSG7_9CHLR</name>
<organism evidence="15">
    <name type="scientific">Caldilineaceae bacterium SB0664_bin_27</name>
    <dbReference type="NCBI Taxonomy" id="2605260"/>
    <lineage>
        <taxon>Bacteria</taxon>
        <taxon>Bacillati</taxon>
        <taxon>Chloroflexota</taxon>
        <taxon>Caldilineae</taxon>
        <taxon>Caldilineales</taxon>
        <taxon>Caldilineaceae</taxon>
    </lineage>
</organism>
<accession>A0A6B0YSG7</accession>
<dbReference type="EC" id="2.4.2.19" evidence="4"/>
<dbReference type="GO" id="GO:0009435">
    <property type="term" value="P:NAD+ biosynthetic process"/>
    <property type="evidence" value="ECO:0007669"/>
    <property type="project" value="UniProtKB-UniPathway"/>
</dbReference>
<feature type="binding site" evidence="11">
    <location>
        <position position="221"/>
    </location>
    <ligand>
        <name>substrate</name>
    </ligand>
</feature>
<evidence type="ECO:0000256" key="7">
    <source>
        <dbReference type="ARBA" id="ARBA00022679"/>
    </source>
</evidence>
<reference evidence="15" key="1">
    <citation type="submission" date="2019-09" db="EMBL/GenBank/DDBJ databases">
        <title>Characterisation of the sponge microbiome using genome-centric metagenomics.</title>
        <authorList>
            <person name="Engelberts J.P."/>
            <person name="Robbins S.J."/>
            <person name="De Goeij J.M."/>
            <person name="Aranda M."/>
            <person name="Bell S.C."/>
            <person name="Webster N.S."/>
        </authorList>
    </citation>
    <scope>NUCLEOTIDE SEQUENCE</scope>
    <source>
        <strain evidence="15">SB0664_bin_27</strain>
    </source>
</reference>
<dbReference type="InterPro" id="IPR036068">
    <property type="entry name" value="Nicotinate_pribotase-like_C"/>
</dbReference>
<feature type="binding site" evidence="11">
    <location>
        <position position="182"/>
    </location>
    <ligand>
        <name>substrate</name>
    </ligand>
</feature>
<comment type="function">
    <text evidence="1">Involved in the catabolism of quinolinic acid (QA).</text>
</comment>
<dbReference type="Gene3D" id="3.90.1170.20">
    <property type="entry name" value="Quinolinate phosphoribosyl transferase, N-terminal domain"/>
    <property type="match status" value="2"/>
</dbReference>
<dbReference type="Pfam" id="PF01729">
    <property type="entry name" value="QRPTase_C"/>
    <property type="match status" value="1"/>
</dbReference>
<keyword evidence="6 10" id="KW-0328">Glycosyltransferase</keyword>
<dbReference type="Pfam" id="PF02749">
    <property type="entry name" value="QRPTase_N"/>
    <property type="match status" value="1"/>
</dbReference>
<comment type="catalytic activity">
    <reaction evidence="9">
        <text>nicotinate beta-D-ribonucleotide + CO2 + diphosphate = quinolinate + 5-phospho-alpha-D-ribose 1-diphosphate + 2 H(+)</text>
        <dbReference type="Rhea" id="RHEA:12733"/>
        <dbReference type="ChEBI" id="CHEBI:15378"/>
        <dbReference type="ChEBI" id="CHEBI:16526"/>
        <dbReference type="ChEBI" id="CHEBI:29959"/>
        <dbReference type="ChEBI" id="CHEBI:33019"/>
        <dbReference type="ChEBI" id="CHEBI:57502"/>
        <dbReference type="ChEBI" id="CHEBI:58017"/>
        <dbReference type="EC" id="2.4.2.19"/>
    </reaction>
</comment>
<dbReference type="InterPro" id="IPR004393">
    <property type="entry name" value="NadC"/>
</dbReference>
<dbReference type="PANTHER" id="PTHR32179">
    <property type="entry name" value="NICOTINATE-NUCLEOTIDE PYROPHOSPHORYLASE [CARBOXYLATING]"/>
    <property type="match status" value="1"/>
</dbReference>
<dbReference type="GO" id="GO:0034213">
    <property type="term" value="P:quinolinate catabolic process"/>
    <property type="evidence" value="ECO:0007669"/>
    <property type="project" value="TreeGrafter"/>
</dbReference>
<dbReference type="SUPFAM" id="SSF54675">
    <property type="entry name" value="Nicotinate/Quinolinate PRTase N-terminal domain-like"/>
    <property type="match status" value="2"/>
</dbReference>
<dbReference type="PANTHER" id="PTHR32179:SF3">
    <property type="entry name" value="NICOTINATE-NUCLEOTIDE PYROPHOSPHORYLASE [CARBOXYLATING]"/>
    <property type="match status" value="1"/>
</dbReference>
<evidence type="ECO:0000256" key="10">
    <source>
        <dbReference type="PIRNR" id="PIRNR006250"/>
    </source>
</evidence>
<evidence type="ECO:0000313" key="15">
    <source>
        <dbReference type="EMBL" id="MXY93075.1"/>
    </source>
</evidence>
<dbReference type="FunFam" id="3.20.20.70:FF:000030">
    <property type="entry name" value="Nicotinate-nucleotide pyrophosphorylase, carboxylating"/>
    <property type="match status" value="1"/>
</dbReference>
<dbReference type="InterPro" id="IPR027277">
    <property type="entry name" value="NadC/ModD"/>
</dbReference>
<dbReference type="GO" id="GO:0004514">
    <property type="term" value="F:nicotinate-nucleotide diphosphorylase (carboxylating) activity"/>
    <property type="evidence" value="ECO:0007669"/>
    <property type="project" value="UniProtKB-EC"/>
</dbReference>
<keyword evidence="7 10" id="KW-0808">Transferase</keyword>
<evidence type="ECO:0000256" key="3">
    <source>
        <dbReference type="ARBA" id="ARBA00009400"/>
    </source>
</evidence>
<comment type="pathway">
    <text evidence="2">Cofactor biosynthesis; NAD(+) biosynthesis; nicotinate D-ribonucleotide from quinolinate: step 1/1.</text>
</comment>
<sequence>MEQARPAVLLALKEDIGSGDVTTLATIPRETQARGRFLAKSSGIIAGMEVVTLTYGLLAERHSSVGNAGPLRENGENRNRSPASKESACQSVQFCPIVKDGARVEAGTVIASASGHAQLLLTAERVALNFVQRMSGIATLTRSYVEAARGTKAVILDTRKTVPGLRLFDKRAVTLGGGLNHRFGLFDMALVKDNHIAAAGGISPAVQGIRGRYEGMEIEVEVADLTQLEEALALDVDRILLDNMDSEQIRQAVSITAGRTPLEASGGVSLENVAAIAATGVDYISVGALTHSVPALDISFDLEMAV</sequence>
<evidence type="ECO:0000256" key="11">
    <source>
        <dbReference type="PIRSR" id="PIRSR006250-1"/>
    </source>
</evidence>
<comment type="caution">
    <text evidence="15">The sequence shown here is derived from an EMBL/GenBank/DDBJ whole genome shotgun (WGS) entry which is preliminary data.</text>
</comment>
<dbReference type="InterPro" id="IPR013785">
    <property type="entry name" value="Aldolase_TIM"/>
</dbReference>
<evidence type="ECO:0000259" key="14">
    <source>
        <dbReference type="Pfam" id="PF02749"/>
    </source>
</evidence>
<protein>
    <recommendedName>
        <fullName evidence="4">nicotinate-nucleotide diphosphorylase (carboxylating)</fullName>
        <ecNumber evidence="4">2.4.2.19</ecNumber>
    </recommendedName>
    <alternativeName>
        <fullName evidence="8">Quinolinate phosphoribosyltransferase [decarboxylating]</fullName>
    </alternativeName>
</protein>
<evidence type="ECO:0000256" key="2">
    <source>
        <dbReference type="ARBA" id="ARBA00004893"/>
    </source>
</evidence>
<dbReference type="EMBL" id="VXRG01000054">
    <property type="protein sequence ID" value="MXY93075.1"/>
    <property type="molecule type" value="Genomic_DNA"/>
</dbReference>
<gene>
    <name evidence="15" type="primary">nadC</name>
    <name evidence="15" type="ORF">F4Y42_06440</name>
</gene>
<dbReference type="UniPathway" id="UPA00253">
    <property type="reaction ID" value="UER00331"/>
</dbReference>
<proteinExistence type="inferred from homology"/>
<feature type="binding site" evidence="11">
    <location>
        <begin position="158"/>
        <end position="160"/>
    </location>
    <ligand>
        <name>substrate</name>
    </ligand>
</feature>
<dbReference type="CDD" id="cd01572">
    <property type="entry name" value="QPRTase"/>
    <property type="match status" value="1"/>
</dbReference>
<keyword evidence="5" id="KW-0662">Pyridine nucleotide biosynthesis</keyword>
<feature type="binding site" evidence="11">
    <location>
        <position position="242"/>
    </location>
    <ligand>
        <name>substrate</name>
    </ligand>
</feature>
<feature type="domain" description="Quinolinate phosphoribosyl transferase C-terminal" evidence="13">
    <location>
        <begin position="137"/>
        <end position="300"/>
    </location>
</feature>
<evidence type="ECO:0000256" key="6">
    <source>
        <dbReference type="ARBA" id="ARBA00022676"/>
    </source>
</evidence>
<feature type="binding site" evidence="11">
    <location>
        <position position="192"/>
    </location>
    <ligand>
        <name>substrate</name>
    </ligand>
</feature>
<dbReference type="GO" id="GO:0005737">
    <property type="term" value="C:cytoplasm"/>
    <property type="evidence" value="ECO:0007669"/>
    <property type="project" value="TreeGrafter"/>
</dbReference>
<feature type="binding site" evidence="11">
    <location>
        <begin position="286"/>
        <end position="288"/>
    </location>
    <ligand>
        <name>substrate</name>
    </ligand>
</feature>
<feature type="domain" description="Quinolinate phosphoribosyl transferase N-terminal" evidence="14">
    <location>
        <begin position="90"/>
        <end position="135"/>
    </location>
</feature>
<dbReference type="InterPro" id="IPR022412">
    <property type="entry name" value="Quinolinate_PRibosylTrfase_N"/>
</dbReference>